<evidence type="ECO:0000256" key="4">
    <source>
        <dbReference type="ARBA" id="ARBA00023242"/>
    </source>
</evidence>
<protein>
    <recommendedName>
        <fullName evidence="6">BZIP domain-containing protein</fullName>
    </recommendedName>
</protein>
<dbReference type="AlphaFoldDB" id="A0AAE1CE25"/>
<evidence type="ECO:0000313" key="7">
    <source>
        <dbReference type="EMBL" id="KAK3690167.1"/>
    </source>
</evidence>
<feature type="domain" description="BZIP" evidence="6">
    <location>
        <begin position="335"/>
        <end position="348"/>
    </location>
</feature>
<accession>A0AAE1CE25</accession>
<feature type="compositionally biased region" description="Acidic residues" evidence="5">
    <location>
        <begin position="447"/>
        <end position="475"/>
    </location>
</feature>
<proteinExistence type="predicted"/>
<dbReference type="SUPFAM" id="SSF57959">
    <property type="entry name" value="Leucine zipper domain"/>
    <property type="match status" value="1"/>
</dbReference>
<evidence type="ECO:0000256" key="2">
    <source>
        <dbReference type="ARBA" id="ARBA00023015"/>
    </source>
</evidence>
<evidence type="ECO:0000256" key="3">
    <source>
        <dbReference type="ARBA" id="ARBA00023163"/>
    </source>
</evidence>
<keyword evidence="8" id="KW-1185">Reference proteome</keyword>
<dbReference type="GO" id="GO:0005634">
    <property type="term" value="C:nucleus"/>
    <property type="evidence" value="ECO:0007669"/>
    <property type="project" value="UniProtKB-SubCell"/>
</dbReference>
<feature type="compositionally biased region" description="Polar residues" evidence="5">
    <location>
        <begin position="60"/>
        <end position="76"/>
    </location>
</feature>
<dbReference type="Gene3D" id="1.20.5.170">
    <property type="match status" value="1"/>
</dbReference>
<dbReference type="EMBL" id="JAULSO010000002">
    <property type="protein sequence ID" value="KAK3690167.1"/>
    <property type="molecule type" value="Genomic_DNA"/>
</dbReference>
<dbReference type="InterPro" id="IPR046347">
    <property type="entry name" value="bZIP_sf"/>
</dbReference>
<reference evidence="7" key="1">
    <citation type="journal article" date="2023" name="Mol. Phylogenet. Evol.">
        <title>Genome-scale phylogeny and comparative genomics of the fungal order Sordariales.</title>
        <authorList>
            <person name="Hensen N."/>
            <person name="Bonometti L."/>
            <person name="Westerberg I."/>
            <person name="Brannstrom I.O."/>
            <person name="Guillou S."/>
            <person name="Cros-Aarteil S."/>
            <person name="Calhoun S."/>
            <person name="Haridas S."/>
            <person name="Kuo A."/>
            <person name="Mondo S."/>
            <person name="Pangilinan J."/>
            <person name="Riley R."/>
            <person name="LaButti K."/>
            <person name="Andreopoulos B."/>
            <person name="Lipzen A."/>
            <person name="Chen C."/>
            <person name="Yan M."/>
            <person name="Daum C."/>
            <person name="Ng V."/>
            <person name="Clum A."/>
            <person name="Steindorff A."/>
            <person name="Ohm R.A."/>
            <person name="Martin F."/>
            <person name="Silar P."/>
            <person name="Natvig D.O."/>
            <person name="Lalanne C."/>
            <person name="Gautier V."/>
            <person name="Ament-Velasquez S.L."/>
            <person name="Kruys A."/>
            <person name="Hutchinson M.I."/>
            <person name="Powell A.J."/>
            <person name="Barry K."/>
            <person name="Miller A.N."/>
            <person name="Grigoriev I.V."/>
            <person name="Debuchy R."/>
            <person name="Gladieux P."/>
            <person name="Hiltunen Thoren M."/>
            <person name="Johannesson H."/>
        </authorList>
    </citation>
    <scope>NUCLEOTIDE SEQUENCE</scope>
    <source>
        <strain evidence="7">CBS 314.62</strain>
    </source>
</reference>
<dbReference type="PANTHER" id="PTHR19304">
    <property type="entry name" value="CYCLIC-AMP RESPONSE ELEMENT BINDING PROTEIN"/>
    <property type="match status" value="1"/>
</dbReference>
<evidence type="ECO:0000313" key="8">
    <source>
        <dbReference type="Proteomes" id="UP001270362"/>
    </source>
</evidence>
<dbReference type="CDD" id="cd14687">
    <property type="entry name" value="bZIP_ATF2"/>
    <property type="match status" value="1"/>
</dbReference>
<dbReference type="PROSITE" id="PS00036">
    <property type="entry name" value="BZIP_BASIC"/>
    <property type="match status" value="1"/>
</dbReference>
<feature type="region of interest" description="Disordered" evidence="5">
    <location>
        <begin position="60"/>
        <end position="213"/>
    </location>
</feature>
<keyword evidence="4" id="KW-0539">Nucleus</keyword>
<feature type="compositionally biased region" description="Low complexity" evidence="5">
    <location>
        <begin position="81"/>
        <end position="103"/>
    </location>
</feature>
<keyword evidence="2" id="KW-0805">Transcription regulation</keyword>
<gene>
    <name evidence="7" type="ORF">B0T22DRAFT_189270</name>
</gene>
<evidence type="ECO:0000256" key="5">
    <source>
        <dbReference type="SAM" id="MobiDB-lite"/>
    </source>
</evidence>
<keyword evidence="3" id="KW-0804">Transcription</keyword>
<feature type="compositionally biased region" description="Gly residues" evidence="5">
    <location>
        <begin position="178"/>
        <end position="193"/>
    </location>
</feature>
<comment type="caution">
    <text evidence="7">The sequence shown here is derived from an EMBL/GenBank/DDBJ whole genome shotgun (WGS) entry which is preliminary data.</text>
</comment>
<feature type="region of interest" description="Disordered" evidence="5">
    <location>
        <begin position="439"/>
        <end position="486"/>
    </location>
</feature>
<dbReference type="InterPro" id="IPR004827">
    <property type="entry name" value="bZIP"/>
</dbReference>
<comment type="subcellular location">
    <subcellularLocation>
        <location evidence="1">Nucleus</location>
    </subcellularLocation>
</comment>
<reference evidence="7" key="2">
    <citation type="submission" date="2023-06" db="EMBL/GenBank/DDBJ databases">
        <authorList>
            <consortium name="Lawrence Berkeley National Laboratory"/>
            <person name="Haridas S."/>
            <person name="Hensen N."/>
            <person name="Bonometti L."/>
            <person name="Westerberg I."/>
            <person name="Brannstrom I.O."/>
            <person name="Guillou S."/>
            <person name="Cros-Aarteil S."/>
            <person name="Calhoun S."/>
            <person name="Kuo A."/>
            <person name="Mondo S."/>
            <person name="Pangilinan J."/>
            <person name="Riley R."/>
            <person name="Labutti K."/>
            <person name="Andreopoulos B."/>
            <person name="Lipzen A."/>
            <person name="Chen C."/>
            <person name="Yanf M."/>
            <person name="Daum C."/>
            <person name="Ng V."/>
            <person name="Clum A."/>
            <person name="Steindorff A."/>
            <person name="Ohm R."/>
            <person name="Martin F."/>
            <person name="Silar P."/>
            <person name="Natvig D."/>
            <person name="Lalanne C."/>
            <person name="Gautier V."/>
            <person name="Ament-Velasquez S.L."/>
            <person name="Kruys A."/>
            <person name="Hutchinson M.I."/>
            <person name="Powell A.J."/>
            <person name="Barry K."/>
            <person name="Miller A.N."/>
            <person name="Grigoriev I.V."/>
            <person name="Debuchy R."/>
            <person name="Gladieux P."/>
            <person name="Thoren M.H."/>
            <person name="Johannesson H."/>
        </authorList>
    </citation>
    <scope>NUCLEOTIDE SEQUENCE</scope>
    <source>
        <strain evidence="7">CBS 314.62</strain>
    </source>
</reference>
<evidence type="ECO:0000259" key="6">
    <source>
        <dbReference type="PROSITE" id="PS00036"/>
    </source>
</evidence>
<name>A0AAE1CE25_9PEZI</name>
<dbReference type="Proteomes" id="UP001270362">
    <property type="component" value="Unassembled WGS sequence"/>
</dbReference>
<evidence type="ECO:0000256" key="1">
    <source>
        <dbReference type="ARBA" id="ARBA00004123"/>
    </source>
</evidence>
<dbReference type="GO" id="GO:0003700">
    <property type="term" value="F:DNA-binding transcription factor activity"/>
    <property type="evidence" value="ECO:0007669"/>
    <property type="project" value="InterPro"/>
</dbReference>
<organism evidence="7 8">
    <name type="scientific">Podospora appendiculata</name>
    <dbReference type="NCBI Taxonomy" id="314037"/>
    <lineage>
        <taxon>Eukaryota</taxon>
        <taxon>Fungi</taxon>
        <taxon>Dikarya</taxon>
        <taxon>Ascomycota</taxon>
        <taxon>Pezizomycotina</taxon>
        <taxon>Sordariomycetes</taxon>
        <taxon>Sordariomycetidae</taxon>
        <taxon>Sordariales</taxon>
        <taxon>Podosporaceae</taxon>
        <taxon>Podospora</taxon>
    </lineage>
</organism>
<sequence>MAAGPSMSALLPPYLDTNYFFDWSPATGYPASSQMGDVLDNLADEQTSWMALDAHSSSQATLSYQDQSPAVPSTTWPPGHTTWSPSSPPAMTTATTTTTTTSSNQDDQPQELAKQPSKVTDETITTIVHAGPGTAIASDAARGKGKTSKEKSGKQNRKRHTSSEGPEVAPSIYAARGNGRGKGSGKGSGTSGGKGKRQAPAKDHNTTSVAITHIDPVTPPIATVVKFERQPLSVELLQTPGAALSPGLREKSIASPVSLRNLHLGITVLPEDGVAEFLGHEVDGIGGAHGAQDLPTPILSTALPSPTMPLASLASSTPSAIENGDSAQLGELDSRSRNRIAATRCRVKTKVTVAKLQANDRVVTGRREELMHTVSKLKEEVYTLKEELFRHCNCGCSLIQQYLIYTSHKIVDEAASAYAAAHAGQAVHAAHVGDGLGGIARGGAARDDEDDGENHDDDDDDDDDDDEDDDGDGDSEPLLSPSRTTA</sequence>
<dbReference type="InterPro" id="IPR051027">
    <property type="entry name" value="bZIP_transcription_factors"/>
</dbReference>